<accession>A0A2T5J4B0</accession>
<proteinExistence type="predicted"/>
<sequence>MTTNFFQNIASLNTPGNWKIGIRVSENGEIHFIGSFNSLNATQQAGKNIPPFTLKATAVEMDKLFFDKITEPVKETASFQDNLKQYQKALDKAKTQTKPVPAKTISAGDEQPDQDFADLKAEKKKAYEQAIKTINELSASCKYQEALEVLPVVDDYPDKEKELKSLKADLHRMNEQLKQYSLL</sequence>
<evidence type="ECO:0000313" key="4">
    <source>
        <dbReference type="Proteomes" id="UP000244168"/>
    </source>
</evidence>
<reference evidence="3 4" key="1">
    <citation type="submission" date="2018-04" db="EMBL/GenBank/DDBJ databases">
        <title>Genomic Encyclopedia of Archaeal and Bacterial Type Strains, Phase II (KMG-II): from individual species to whole genera.</title>
        <authorList>
            <person name="Goeker M."/>
        </authorList>
    </citation>
    <scope>NUCLEOTIDE SEQUENCE [LARGE SCALE GENOMIC DNA]</scope>
    <source>
        <strain evidence="3 4">DSM 26809</strain>
    </source>
</reference>
<feature type="domain" description="ParB-related ThiF-related cassette protein E" evidence="2">
    <location>
        <begin position="1"/>
        <end position="175"/>
    </location>
</feature>
<organism evidence="3 4">
    <name type="scientific">Mucilaginibacter yixingensis</name>
    <dbReference type="NCBI Taxonomy" id="1295612"/>
    <lineage>
        <taxon>Bacteria</taxon>
        <taxon>Pseudomonadati</taxon>
        <taxon>Bacteroidota</taxon>
        <taxon>Sphingobacteriia</taxon>
        <taxon>Sphingobacteriales</taxon>
        <taxon>Sphingobacteriaceae</taxon>
        <taxon>Mucilaginibacter</taxon>
    </lineage>
</organism>
<comment type="caution">
    <text evidence="3">The sequence shown here is derived from an EMBL/GenBank/DDBJ whole genome shotgun (WGS) entry which is preliminary data.</text>
</comment>
<dbReference type="InterPro" id="IPR022273">
    <property type="entry name" value="PRTRC_protein-E"/>
</dbReference>
<gene>
    <name evidence="3" type="ORF">C8P68_1178</name>
</gene>
<dbReference type="AlphaFoldDB" id="A0A2T5J4B0"/>
<evidence type="ECO:0000313" key="3">
    <source>
        <dbReference type="EMBL" id="PTQ91835.1"/>
    </source>
</evidence>
<dbReference type="OrthoDB" id="1050181at2"/>
<dbReference type="Pfam" id="PF19556">
    <property type="entry name" value="PRTRC_E"/>
    <property type="match status" value="1"/>
</dbReference>
<evidence type="ECO:0000259" key="2">
    <source>
        <dbReference type="Pfam" id="PF19556"/>
    </source>
</evidence>
<dbReference type="EMBL" id="QAOQ01000017">
    <property type="protein sequence ID" value="PTQ91835.1"/>
    <property type="molecule type" value="Genomic_DNA"/>
</dbReference>
<protein>
    <submittedName>
        <fullName evidence="3">PRTRC genetic system protein E</fullName>
    </submittedName>
</protein>
<dbReference type="Proteomes" id="UP000244168">
    <property type="component" value="Unassembled WGS sequence"/>
</dbReference>
<keyword evidence="1" id="KW-0175">Coiled coil</keyword>
<dbReference type="RefSeq" id="WP_107831780.1">
    <property type="nucleotide sequence ID" value="NZ_CP160205.1"/>
</dbReference>
<feature type="coiled-coil region" evidence="1">
    <location>
        <begin position="120"/>
        <end position="183"/>
    </location>
</feature>
<name>A0A2T5J4B0_9SPHI</name>
<evidence type="ECO:0000256" key="1">
    <source>
        <dbReference type="SAM" id="Coils"/>
    </source>
</evidence>
<keyword evidence="4" id="KW-1185">Reference proteome</keyword>